<dbReference type="InParanoid" id="A0A151ZI14"/>
<feature type="chain" id="PRO_5007593315" evidence="1">
    <location>
        <begin position="21"/>
        <end position="410"/>
    </location>
</feature>
<dbReference type="Pfam" id="PF16472">
    <property type="entry name" value="DUF5050"/>
    <property type="match status" value="1"/>
</dbReference>
<comment type="caution">
    <text evidence="4">The sequence shown here is derived from an EMBL/GenBank/DDBJ whole genome shotgun (WGS) entry which is preliminary data.</text>
</comment>
<feature type="domain" description="Prolow-density lipoprotein receptor-related protein 1-like beta-propeller" evidence="3">
    <location>
        <begin position="246"/>
        <end position="314"/>
    </location>
</feature>
<dbReference type="PANTHER" id="PTHR32256">
    <property type="match status" value="1"/>
</dbReference>
<evidence type="ECO:0000256" key="1">
    <source>
        <dbReference type="SAM" id="SignalP"/>
    </source>
</evidence>
<dbReference type="OMA" id="PLWYPRG"/>
<dbReference type="InterPro" id="IPR002049">
    <property type="entry name" value="LE_dom"/>
</dbReference>
<proteinExistence type="predicted"/>
<feature type="domain" description="Laminin EGF-like" evidence="2">
    <location>
        <begin position="318"/>
        <end position="342"/>
    </location>
</feature>
<gene>
    <name evidence="4" type="ORF">DLAC_06245</name>
</gene>
<evidence type="ECO:0000259" key="3">
    <source>
        <dbReference type="Pfam" id="PF16472"/>
    </source>
</evidence>
<dbReference type="PANTHER" id="PTHR32256:SF6">
    <property type="entry name" value="EGF-LIKE DOMAIN-CONTAINING PROTEIN"/>
    <property type="match status" value="1"/>
</dbReference>
<dbReference type="Proteomes" id="UP000076078">
    <property type="component" value="Unassembled WGS sequence"/>
</dbReference>
<sequence>MKVNLILIFLITFVLIKISTQCNQDWECGNAPYTVCLKQREILPGLQIDKNNGNLLLLSNFKGKTEKFICSLAISGGNGNIQNEFQITSDIEGGSGFRTINRLYAYLESSDLVYTRSSERLSAVIAINYPNGTYNPIWYPRGFNLGLNFDETNQKTYSCEFDLVVYNKLITNGGIYGSEEYLYRNGRCQFLGRVGQNLYLADRDFSGNGTVIRKGVTTCRECQISQLTTVHSSNRNLKGFTHSETDLYYSDENAIYRVNINSGVDTVLLSQSQTQDLVYHSGYIYFTTMDHKIFKLNVNTLNSEILYDGSSSSPTSVSGSGSCACSPGFKGAQCNQCDSGNIIWSGGFPECINLDQNGFPSKCLYDWQCSIPYGYCSNSFCQCRSNFYGNQCQSCDGTVSWNSGFPTCAL</sequence>
<dbReference type="Pfam" id="PF00053">
    <property type="entry name" value="EGF_laminin"/>
    <property type="match status" value="1"/>
</dbReference>
<dbReference type="STRING" id="361077.A0A151ZI14"/>
<dbReference type="SUPFAM" id="SSF63825">
    <property type="entry name" value="YWTD domain"/>
    <property type="match status" value="1"/>
</dbReference>
<dbReference type="FunCoup" id="A0A151ZI14">
    <property type="interactions" value="381"/>
</dbReference>
<dbReference type="InterPro" id="IPR053369">
    <property type="entry name" value="SrfA-induced_signal"/>
</dbReference>
<dbReference type="EMBL" id="LODT01000028">
    <property type="protein sequence ID" value="KYQ93539.1"/>
    <property type="molecule type" value="Genomic_DNA"/>
</dbReference>
<dbReference type="InterPro" id="IPR032485">
    <property type="entry name" value="LRP1-like_beta_prop"/>
</dbReference>
<organism evidence="4 5">
    <name type="scientific">Tieghemostelium lacteum</name>
    <name type="common">Slime mold</name>
    <name type="synonym">Dictyostelium lacteum</name>
    <dbReference type="NCBI Taxonomy" id="361077"/>
    <lineage>
        <taxon>Eukaryota</taxon>
        <taxon>Amoebozoa</taxon>
        <taxon>Evosea</taxon>
        <taxon>Eumycetozoa</taxon>
        <taxon>Dictyostelia</taxon>
        <taxon>Dictyosteliales</taxon>
        <taxon>Raperosteliaceae</taxon>
        <taxon>Tieghemostelium</taxon>
    </lineage>
</organism>
<feature type="signal peptide" evidence="1">
    <location>
        <begin position="1"/>
        <end position="20"/>
    </location>
</feature>
<reference evidence="4 5" key="1">
    <citation type="submission" date="2015-12" db="EMBL/GenBank/DDBJ databases">
        <title>Dictyostelia acquired genes for synthesis and detection of signals that induce cell-type specialization by lateral gene transfer from prokaryotes.</title>
        <authorList>
            <person name="Gloeckner G."/>
            <person name="Schaap P."/>
        </authorList>
    </citation>
    <scope>NUCLEOTIDE SEQUENCE [LARGE SCALE GENOMIC DNA]</scope>
    <source>
        <strain evidence="4 5">TK</strain>
    </source>
</reference>
<keyword evidence="5" id="KW-1185">Reference proteome</keyword>
<dbReference type="OrthoDB" id="18757at2759"/>
<evidence type="ECO:0000259" key="2">
    <source>
        <dbReference type="Pfam" id="PF00053"/>
    </source>
</evidence>
<accession>A0A151ZI14</accession>
<evidence type="ECO:0000313" key="5">
    <source>
        <dbReference type="Proteomes" id="UP000076078"/>
    </source>
</evidence>
<name>A0A151ZI14_TIELA</name>
<protein>
    <submittedName>
        <fullName evidence="4">EGF-like domain-containing protein</fullName>
    </submittedName>
</protein>
<evidence type="ECO:0000313" key="4">
    <source>
        <dbReference type="EMBL" id="KYQ93539.1"/>
    </source>
</evidence>
<dbReference type="AlphaFoldDB" id="A0A151ZI14"/>
<keyword evidence="1" id="KW-0732">Signal</keyword>